<keyword evidence="1" id="KW-0732">Signal</keyword>
<name>A0A8I6RIV1_CIMLE</name>
<evidence type="ECO:0000259" key="2">
    <source>
        <dbReference type="SMART" id="SM00128"/>
    </source>
</evidence>
<dbReference type="GO" id="GO:0004439">
    <property type="term" value="F:phosphatidylinositol-4,5-bisphosphate 5-phosphatase activity"/>
    <property type="evidence" value="ECO:0007669"/>
    <property type="project" value="TreeGrafter"/>
</dbReference>
<proteinExistence type="predicted"/>
<evidence type="ECO:0000256" key="1">
    <source>
        <dbReference type="SAM" id="SignalP"/>
    </source>
</evidence>
<gene>
    <name evidence="3" type="primary">106662979</name>
</gene>
<dbReference type="Proteomes" id="UP000494040">
    <property type="component" value="Unassembled WGS sequence"/>
</dbReference>
<dbReference type="EnsemblMetazoa" id="XM_014387440.2">
    <property type="protein sequence ID" value="XP_014242926.1"/>
    <property type="gene ID" value="LOC106662979"/>
</dbReference>
<feature type="domain" description="Inositol polyphosphate-related phosphatase" evidence="2">
    <location>
        <begin position="24"/>
        <end position="310"/>
    </location>
</feature>
<evidence type="ECO:0000313" key="4">
    <source>
        <dbReference type="Proteomes" id="UP000494040"/>
    </source>
</evidence>
<dbReference type="Pfam" id="PF22669">
    <property type="entry name" value="Exo_endo_phos2"/>
    <property type="match status" value="1"/>
</dbReference>
<protein>
    <recommendedName>
        <fullName evidence="2">Inositol polyphosphate-related phosphatase domain-containing protein</fullName>
    </recommendedName>
</protein>
<dbReference type="InterPro" id="IPR000300">
    <property type="entry name" value="IPPc"/>
</dbReference>
<evidence type="ECO:0000313" key="3">
    <source>
        <dbReference type="EnsemblMetazoa" id="XP_014242926.1"/>
    </source>
</evidence>
<sequence>MHIVAIFVASELIIGVLSAAVTGKEIKVHVGTWNVDAKGPRDNVDELIGLKPSSQPNDLILLGFQEMVSLSLTGAFKKAIQGEKWTGDLENKFKNKNYIKVEARTMFGIGSYVYLLNTHQDSLDKSSVKVEEVKTGLLGKVGNKGGIVTSFKLFGKGFTTISAHFPAHYEQNEKRISVYKRILNATKGLTNDFMFWLGDLNFRVDKEREDIVKKINENKTSELLVHDQLKECQKNGTAFKDWNEAEITFKPTFKYEKESDTYSDKRRPSWTDRVLYKSETQQTITSKKYQRLEHKYSDHRPVTAEFTIKL</sequence>
<dbReference type="AlphaFoldDB" id="A0A8I6RIV1"/>
<dbReference type="GO" id="GO:0046856">
    <property type="term" value="P:phosphatidylinositol dephosphorylation"/>
    <property type="evidence" value="ECO:0007669"/>
    <property type="project" value="InterPro"/>
</dbReference>
<accession>A0A8I6RIV1</accession>
<dbReference type="Gene3D" id="3.60.10.10">
    <property type="entry name" value="Endonuclease/exonuclease/phosphatase"/>
    <property type="match status" value="1"/>
</dbReference>
<feature type="signal peptide" evidence="1">
    <location>
        <begin position="1"/>
        <end position="18"/>
    </location>
</feature>
<keyword evidence="4" id="KW-1185">Reference proteome</keyword>
<dbReference type="PANTHER" id="PTHR11200:SF240">
    <property type="entry name" value="INOSITOL POLYPHOSPHATE 5-PHOSPHATASE C9G1.10C-RELATED"/>
    <property type="match status" value="1"/>
</dbReference>
<dbReference type="KEGG" id="clec:106662979"/>
<organism evidence="3 4">
    <name type="scientific">Cimex lectularius</name>
    <name type="common">Bed bug</name>
    <name type="synonym">Acanthia lectularia</name>
    <dbReference type="NCBI Taxonomy" id="79782"/>
    <lineage>
        <taxon>Eukaryota</taxon>
        <taxon>Metazoa</taxon>
        <taxon>Ecdysozoa</taxon>
        <taxon>Arthropoda</taxon>
        <taxon>Hexapoda</taxon>
        <taxon>Insecta</taxon>
        <taxon>Pterygota</taxon>
        <taxon>Neoptera</taxon>
        <taxon>Paraneoptera</taxon>
        <taxon>Hemiptera</taxon>
        <taxon>Heteroptera</taxon>
        <taxon>Panheteroptera</taxon>
        <taxon>Cimicomorpha</taxon>
        <taxon>Cimicidae</taxon>
        <taxon>Cimex</taxon>
    </lineage>
</organism>
<dbReference type="SMART" id="SM00128">
    <property type="entry name" value="IPPc"/>
    <property type="match status" value="1"/>
</dbReference>
<dbReference type="InterPro" id="IPR036691">
    <property type="entry name" value="Endo/exonu/phosph_ase_sf"/>
</dbReference>
<reference evidence="3" key="1">
    <citation type="submission" date="2022-01" db="UniProtKB">
        <authorList>
            <consortium name="EnsemblMetazoa"/>
        </authorList>
    </citation>
    <scope>IDENTIFICATION</scope>
</reference>
<dbReference type="SUPFAM" id="SSF56219">
    <property type="entry name" value="DNase I-like"/>
    <property type="match status" value="1"/>
</dbReference>
<dbReference type="PANTHER" id="PTHR11200">
    <property type="entry name" value="INOSITOL 5-PHOSPHATASE"/>
    <property type="match status" value="1"/>
</dbReference>
<dbReference type="InterPro" id="IPR046985">
    <property type="entry name" value="IP5"/>
</dbReference>
<feature type="chain" id="PRO_5035173455" description="Inositol polyphosphate-related phosphatase domain-containing protein" evidence="1">
    <location>
        <begin position="19"/>
        <end position="310"/>
    </location>
</feature>
<dbReference type="OrthoDB" id="62798at2759"/>